<reference evidence="1" key="1">
    <citation type="submission" date="2023-04" db="EMBL/GenBank/DDBJ databases">
        <title>Draft Genome sequencing of Naganishia species isolated from polar environments using Oxford Nanopore Technology.</title>
        <authorList>
            <person name="Leo P."/>
            <person name="Venkateswaran K."/>
        </authorList>
    </citation>
    <scope>NUCLEOTIDE SEQUENCE</scope>
    <source>
        <strain evidence="1">MNA-CCFEE 5423</strain>
    </source>
</reference>
<keyword evidence="2" id="KW-1185">Reference proteome</keyword>
<organism evidence="1 2">
    <name type="scientific">Naganishia friedmannii</name>
    <dbReference type="NCBI Taxonomy" id="89922"/>
    <lineage>
        <taxon>Eukaryota</taxon>
        <taxon>Fungi</taxon>
        <taxon>Dikarya</taxon>
        <taxon>Basidiomycota</taxon>
        <taxon>Agaricomycotina</taxon>
        <taxon>Tremellomycetes</taxon>
        <taxon>Filobasidiales</taxon>
        <taxon>Filobasidiaceae</taxon>
        <taxon>Naganishia</taxon>
    </lineage>
</organism>
<accession>A0ACC2V2Z8</accession>
<comment type="caution">
    <text evidence="1">The sequence shown here is derived from an EMBL/GenBank/DDBJ whole genome shotgun (WGS) entry which is preliminary data.</text>
</comment>
<dbReference type="Proteomes" id="UP001227268">
    <property type="component" value="Unassembled WGS sequence"/>
</dbReference>
<gene>
    <name evidence="1" type="ORF">QFC21_006417</name>
</gene>
<name>A0ACC2V2Z8_9TREE</name>
<evidence type="ECO:0000313" key="1">
    <source>
        <dbReference type="EMBL" id="KAJ9093387.1"/>
    </source>
</evidence>
<sequence length="365" mass="38820">MPTPTIDPDSPLLVGKGILSLALVGAATGGTLGALRAQNPALLALRMGLNGSVAGLAFFGASLSFPFSTCRLVWYEADALIRCVSAQAGIREYLISPVLVSTLDSWPSYAHRRASTRVESPQWTETIKEKRHDSSSLSVPLSPQQTVSAIRNNRVLDSCLAGGMAGGIISGAFRGARTIPAAFITSALITSSLQYGINSVRAARVQTLLARQQQSSPLATAPATDTTTSTAQPTSSTPPTTTPNARPTIMQRIAESLSSLSPVRKLSNEEYATILARQQAAVVADLGAYERWADANANAREQRGSQEGMGELVTDEAQAVERPKINVEQAIRELDGLERKIRALKDRREALEEEGRAEGEGLVAV</sequence>
<protein>
    <submittedName>
        <fullName evidence="1">Uncharacterized protein</fullName>
    </submittedName>
</protein>
<evidence type="ECO:0000313" key="2">
    <source>
        <dbReference type="Proteomes" id="UP001227268"/>
    </source>
</evidence>
<proteinExistence type="predicted"/>
<dbReference type="EMBL" id="JASBWT010000031">
    <property type="protein sequence ID" value="KAJ9093387.1"/>
    <property type="molecule type" value="Genomic_DNA"/>
</dbReference>